<sequence length="288" mass="31141">MKTGGEDHNTEGNLWVLGIDGHGTLNLIVPSFIIQLTHSEGGGDRAHGLSGMESVRFLYQLKARILWSQKTGSASAFPNQNHVSASLFFFVPDSRPPTADPPSPSLLLRSAPARRHERILSPSLDFWQLPRLSGAATQLTANRSSPFVDSAIPTAVQWQTGGDWRGRQRPCNTGDSDNLVQAAAVKQARPYKLEQRIDRPSTPVSGERTPTTPAISLLAPASPHSVGNWDSSTGSGSGADLFRQLISNDILSNWIRMNRGNHGGVDLEIHPGGQRDGGDVRMQGFNNV</sequence>
<proteinExistence type="predicted"/>
<evidence type="ECO:0000313" key="2">
    <source>
        <dbReference type="Proteomes" id="UP000595140"/>
    </source>
</evidence>
<evidence type="ECO:0000313" key="1">
    <source>
        <dbReference type="EMBL" id="VFR01634.1"/>
    </source>
</evidence>
<gene>
    <name evidence="1" type="ORF">CCAM_LOCUS43409</name>
</gene>
<reference evidence="1 2" key="1">
    <citation type="submission" date="2018-04" db="EMBL/GenBank/DDBJ databases">
        <authorList>
            <person name="Vogel A."/>
        </authorList>
    </citation>
    <scope>NUCLEOTIDE SEQUENCE [LARGE SCALE GENOMIC DNA]</scope>
</reference>
<keyword evidence="2" id="KW-1185">Reference proteome</keyword>
<dbReference type="EMBL" id="OOIL02006765">
    <property type="protein sequence ID" value="VFR01634.1"/>
    <property type="molecule type" value="Genomic_DNA"/>
</dbReference>
<accession>A0A484NKN9</accession>
<name>A0A484NKN9_9ASTE</name>
<organism evidence="1 2">
    <name type="scientific">Cuscuta campestris</name>
    <dbReference type="NCBI Taxonomy" id="132261"/>
    <lineage>
        <taxon>Eukaryota</taxon>
        <taxon>Viridiplantae</taxon>
        <taxon>Streptophyta</taxon>
        <taxon>Embryophyta</taxon>
        <taxon>Tracheophyta</taxon>
        <taxon>Spermatophyta</taxon>
        <taxon>Magnoliopsida</taxon>
        <taxon>eudicotyledons</taxon>
        <taxon>Gunneridae</taxon>
        <taxon>Pentapetalae</taxon>
        <taxon>asterids</taxon>
        <taxon>lamiids</taxon>
        <taxon>Solanales</taxon>
        <taxon>Convolvulaceae</taxon>
        <taxon>Cuscuteae</taxon>
        <taxon>Cuscuta</taxon>
        <taxon>Cuscuta subgen. Grammica</taxon>
        <taxon>Cuscuta sect. Cleistogrammica</taxon>
    </lineage>
</organism>
<dbReference type="Proteomes" id="UP000595140">
    <property type="component" value="Unassembled WGS sequence"/>
</dbReference>
<protein>
    <submittedName>
        <fullName evidence="1">Uncharacterized protein</fullName>
    </submittedName>
</protein>
<dbReference type="AlphaFoldDB" id="A0A484NKN9"/>